<dbReference type="Pfam" id="PF07963">
    <property type="entry name" value="N_methyl"/>
    <property type="match status" value="1"/>
</dbReference>
<dbReference type="RefSeq" id="WP_327599874.1">
    <property type="nucleotide sequence ID" value="NZ_JAYXHS010000002.1"/>
</dbReference>
<evidence type="ECO:0000256" key="1">
    <source>
        <dbReference type="ARBA" id="ARBA00022481"/>
    </source>
</evidence>
<dbReference type="SUPFAM" id="SSF54523">
    <property type="entry name" value="Pili subunits"/>
    <property type="match status" value="1"/>
</dbReference>
<name>A0ABU6K5B7_9RHOO</name>
<dbReference type="InterPro" id="IPR045584">
    <property type="entry name" value="Pilin-like"/>
</dbReference>
<keyword evidence="2" id="KW-0472">Membrane</keyword>
<dbReference type="NCBIfam" id="TIGR02532">
    <property type="entry name" value="IV_pilin_GFxxxE"/>
    <property type="match status" value="1"/>
</dbReference>
<feature type="transmembrane region" description="Helical" evidence="2">
    <location>
        <begin position="21"/>
        <end position="42"/>
    </location>
</feature>
<dbReference type="Gene3D" id="3.30.700.10">
    <property type="entry name" value="Glycoprotein, Type 4 Pilin"/>
    <property type="match status" value="1"/>
</dbReference>
<gene>
    <name evidence="3" type="ORF">VVD49_14390</name>
</gene>
<keyword evidence="2" id="KW-1133">Transmembrane helix</keyword>
<protein>
    <submittedName>
        <fullName evidence="3">Type II secretion system protein</fullName>
    </submittedName>
</protein>
<accession>A0ABU6K5B7</accession>
<comment type="caution">
    <text evidence="3">The sequence shown here is derived from an EMBL/GenBank/DDBJ whole genome shotgun (WGS) entry which is preliminary data.</text>
</comment>
<organism evidence="3 4">
    <name type="scientific">Uliginosibacterium silvisoli</name>
    <dbReference type="NCBI Taxonomy" id="3114758"/>
    <lineage>
        <taxon>Bacteria</taxon>
        <taxon>Pseudomonadati</taxon>
        <taxon>Pseudomonadota</taxon>
        <taxon>Betaproteobacteria</taxon>
        <taxon>Rhodocyclales</taxon>
        <taxon>Zoogloeaceae</taxon>
        <taxon>Uliginosibacterium</taxon>
    </lineage>
</organism>
<reference evidence="3 4" key="1">
    <citation type="submission" date="2024-01" db="EMBL/GenBank/DDBJ databases">
        <title>Uliginosibacterium soil sp. nov.</title>
        <authorList>
            <person name="Lv Y."/>
        </authorList>
    </citation>
    <scope>NUCLEOTIDE SEQUENCE [LARGE SCALE GENOMIC DNA]</scope>
    <source>
        <strain evidence="3 4">H3</strain>
    </source>
</reference>
<keyword evidence="2" id="KW-0812">Transmembrane</keyword>
<evidence type="ECO:0000256" key="2">
    <source>
        <dbReference type="SAM" id="Phobius"/>
    </source>
</evidence>
<keyword evidence="1" id="KW-0488">Methylation</keyword>
<evidence type="ECO:0000313" key="4">
    <source>
        <dbReference type="Proteomes" id="UP001331561"/>
    </source>
</evidence>
<dbReference type="PRINTS" id="PR00813">
    <property type="entry name" value="BCTERIALGSPG"/>
</dbReference>
<dbReference type="InterPro" id="IPR000983">
    <property type="entry name" value="Bac_GSPG_pilin"/>
</dbReference>
<dbReference type="PANTHER" id="PTHR30093">
    <property type="entry name" value="GENERAL SECRETION PATHWAY PROTEIN G"/>
    <property type="match status" value="1"/>
</dbReference>
<dbReference type="EMBL" id="JAYXHS010000002">
    <property type="protein sequence ID" value="MEC5386920.1"/>
    <property type="molecule type" value="Genomic_DNA"/>
</dbReference>
<sequence length="139" mass="15600">MIDLHSHDMNVTTPPRRKQNAFTMIEMLIVMAIIAVLLTLSLPKFFQGVDRSKEAVLMENLHATRDVIDKFYSDTGRYPESLQELVDKKYLRAVPIDPVTGNARTWVIVPPEPPYKGQVFDIKSGARGATKDGRAFGAL</sequence>
<dbReference type="InterPro" id="IPR012902">
    <property type="entry name" value="N_methyl_site"/>
</dbReference>
<dbReference type="Proteomes" id="UP001331561">
    <property type="component" value="Unassembled WGS sequence"/>
</dbReference>
<keyword evidence="4" id="KW-1185">Reference proteome</keyword>
<evidence type="ECO:0000313" key="3">
    <source>
        <dbReference type="EMBL" id="MEC5386920.1"/>
    </source>
</evidence>
<dbReference type="PANTHER" id="PTHR30093:SF47">
    <property type="entry name" value="TYPE IV PILUS NON-CORE MINOR PILIN PILE"/>
    <property type="match status" value="1"/>
</dbReference>
<proteinExistence type="predicted"/>